<dbReference type="GO" id="GO:0043748">
    <property type="term" value="F:O-succinylbenzoate synthase activity"/>
    <property type="evidence" value="ECO:0007669"/>
    <property type="project" value="UniProtKB-EC"/>
</dbReference>
<comment type="caution">
    <text evidence="9">The sequence shown here is derived from an EMBL/GenBank/DDBJ whole genome shotgun (WGS) entry which is preliminary data.</text>
</comment>
<comment type="catalytic activity">
    <reaction evidence="7">
        <text>(1R,6R)-6-hydroxy-2-succinyl-cyclohexa-2,4-diene-1-carboxylate = 2-succinylbenzoate + H2O</text>
        <dbReference type="Rhea" id="RHEA:10196"/>
        <dbReference type="ChEBI" id="CHEBI:15377"/>
        <dbReference type="ChEBI" id="CHEBI:18325"/>
        <dbReference type="ChEBI" id="CHEBI:58689"/>
        <dbReference type="EC" id="4.2.1.113"/>
    </reaction>
</comment>
<dbReference type="InterPro" id="IPR036849">
    <property type="entry name" value="Enolase-like_C_sf"/>
</dbReference>
<keyword evidence="5 7" id="KW-0456">Lyase</keyword>
<dbReference type="SFLD" id="SFLDF00009">
    <property type="entry name" value="o-succinylbenzoate_synthase"/>
    <property type="match status" value="1"/>
</dbReference>
<comment type="pathway">
    <text evidence="7">Quinol/quinone metabolism; menaquinone biosynthesis.</text>
</comment>
<dbReference type="SFLD" id="SFLDG00180">
    <property type="entry name" value="muconate_cycloisomerase"/>
    <property type="match status" value="1"/>
</dbReference>
<dbReference type="InterPro" id="IPR029017">
    <property type="entry name" value="Enolase-like_N"/>
</dbReference>
<comment type="cofactor">
    <cofactor evidence="1 7">
        <name>a divalent metal cation</name>
        <dbReference type="ChEBI" id="CHEBI:60240"/>
    </cofactor>
</comment>
<evidence type="ECO:0000259" key="8">
    <source>
        <dbReference type="SMART" id="SM00922"/>
    </source>
</evidence>
<dbReference type="GO" id="GO:0000287">
    <property type="term" value="F:magnesium ion binding"/>
    <property type="evidence" value="ECO:0007669"/>
    <property type="project" value="UniProtKB-UniRule"/>
</dbReference>
<dbReference type="UniPathway" id="UPA01057">
    <property type="reaction ID" value="UER00165"/>
</dbReference>
<feature type="active site" description="Proton acceptor" evidence="7">
    <location>
        <position position="263"/>
    </location>
</feature>
<evidence type="ECO:0000313" key="9">
    <source>
        <dbReference type="EMBL" id="KAB2334578.1"/>
    </source>
</evidence>
<keyword evidence="2 7" id="KW-0474">Menaquinone biosynthesis</keyword>
<dbReference type="CDD" id="cd03317">
    <property type="entry name" value="NAAAR"/>
    <property type="match status" value="1"/>
</dbReference>
<dbReference type="Pfam" id="PF02746">
    <property type="entry name" value="MR_MLE_N"/>
    <property type="match status" value="1"/>
</dbReference>
<dbReference type="NCBIfam" id="TIGR01928">
    <property type="entry name" value="menC_lowGC_arch"/>
    <property type="match status" value="1"/>
</dbReference>
<feature type="domain" description="Mandelate racemase/muconate lactonizing enzyme C-terminal" evidence="8">
    <location>
        <begin position="143"/>
        <end position="235"/>
    </location>
</feature>
<dbReference type="InterPro" id="IPR029065">
    <property type="entry name" value="Enolase_C-like"/>
</dbReference>
<evidence type="ECO:0000313" key="10">
    <source>
        <dbReference type="Proteomes" id="UP000481030"/>
    </source>
</evidence>
<comment type="pathway">
    <text evidence="7">Quinol/quinone metabolism; 1,4-dihydroxy-2-naphthoate biosynthesis; 1,4-dihydroxy-2-naphthoate from chorismate: step 4/7.</text>
</comment>
<feature type="binding site" evidence="7">
    <location>
        <position position="189"/>
    </location>
    <ligand>
        <name>Mg(2+)</name>
        <dbReference type="ChEBI" id="CHEBI:18420"/>
    </ligand>
</feature>
<dbReference type="PANTHER" id="PTHR48073">
    <property type="entry name" value="O-SUCCINYLBENZOATE SYNTHASE-RELATED"/>
    <property type="match status" value="1"/>
</dbReference>
<dbReference type="GO" id="GO:0009234">
    <property type="term" value="P:menaquinone biosynthetic process"/>
    <property type="evidence" value="ECO:0007669"/>
    <property type="project" value="UniProtKB-UniRule"/>
</dbReference>
<comment type="similarity">
    <text evidence="7">Belongs to the mandelate racemase/muconate lactonizing enzyme family. MenC type 2 subfamily.</text>
</comment>
<keyword evidence="4 7" id="KW-0460">Magnesium</keyword>
<dbReference type="SUPFAM" id="SSF54826">
    <property type="entry name" value="Enolase N-terminal domain-like"/>
    <property type="match status" value="1"/>
</dbReference>
<dbReference type="Gene3D" id="3.30.390.10">
    <property type="entry name" value="Enolase-like, N-terminal domain"/>
    <property type="match status" value="1"/>
</dbReference>
<dbReference type="AlphaFoldDB" id="A0A6L3V3J0"/>
<dbReference type="UniPathway" id="UPA00079"/>
<keyword evidence="3 7" id="KW-0479">Metal-binding</keyword>
<evidence type="ECO:0000256" key="5">
    <source>
        <dbReference type="ARBA" id="ARBA00023239"/>
    </source>
</evidence>
<dbReference type="OrthoDB" id="9774531at2"/>
<evidence type="ECO:0000256" key="7">
    <source>
        <dbReference type="HAMAP-Rule" id="MF_01933"/>
    </source>
</evidence>
<dbReference type="Proteomes" id="UP000481030">
    <property type="component" value="Unassembled WGS sequence"/>
</dbReference>
<dbReference type="GO" id="GO:0016854">
    <property type="term" value="F:racemase and epimerase activity"/>
    <property type="evidence" value="ECO:0007669"/>
    <property type="project" value="UniProtKB-ARBA"/>
</dbReference>
<reference evidence="9 10" key="1">
    <citation type="journal article" date="2016" name="Antonie Van Leeuwenhoek">
        <title>Bacillus depressus sp. nov., isolated from soil of a sunflower field.</title>
        <authorList>
            <person name="Wei X."/>
            <person name="Xin D."/>
            <person name="Xin Y."/>
            <person name="Zhang H."/>
            <person name="Wang T."/>
            <person name="Zhang J."/>
        </authorList>
    </citation>
    <scope>NUCLEOTIDE SEQUENCE [LARGE SCALE GENOMIC DNA]</scope>
    <source>
        <strain evidence="9 10">BZ1</strain>
    </source>
</reference>
<dbReference type="SFLD" id="SFLDS00001">
    <property type="entry name" value="Enolase"/>
    <property type="match status" value="1"/>
</dbReference>
<gene>
    <name evidence="7 9" type="primary">menC</name>
    <name evidence="9" type="ORF">F7731_14565</name>
</gene>
<comment type="function">
    <text evidence="7">Converts 2-succinyl-6-hydroxy-2,4-cyclohexadiene-1-carboxylate (SHCHC) to 2-succinylbenzoate (OSB).</text>
</comment>
<feature type="active site" description="Proton donor" evidence="7">
    <location>
        <position position="164"/>
    </location>
</feature>
<evidence type="ECO:0000256" key="1">
    <source>
        <dbReference type="ARBA" id="ARBA00001968"/>
    </source>
</evidence>
<proteinExistence type="inferred from homology"/>
<dbReference type="SMART" id="SM00922">
    <property type="entry name" value="MR_MLE"/>
    <property type="match status" value="1"/>
</dbReference>
<dbReference type="Gene3D" id="3.20.20.120">
    <property type="entry name" value="Enolase-like C-terminal domain"/>
    <property type="match status" value="1"/>
</dbReference>
<dbReference type="InterPro" id="IPR013341">
    <property type="entry name" value="Mandelate_racemase_N_dom"/>
</dbReference>
<dbReference type="InterPro" id="IPR047585">
    <property type="entry name" value="MenC"/>
</dbReference>
<evidence type="ECO:0000256" key="6">
    <source>
        <dbReference type="ARBA" id="ARBA00029491"/>
    </source>
</evidence>
<feature type="binding site" evidence="7">
    <location>
        <position position="214"/>
    </location>
    <ligand>
        <name>Mg(2+)</name>
        <dbReference type="ChEBI" id="CHEBI:18420"/>
    </ligand>
</feature>
<dbReference type="Pfam" id="PF13378">
    <property type="entry name" value="MR_MLE_C"/>
    <property type="match status" value="1"/>
</dbReference>
<keyword evidence="10" id="KW-1185">Reference proteome</keyword>
<evidence type="ECO:0000256" key="2">
    <source>
        <dbReference type="ARBA" id="ARBA00022428"/>
    </source>
</evidence>
<dbReference type="SUPFAM" id="SSF51604">
    <property type="entry name" value="Enolase C-terminal domain-like"/>
    <property type="match status" value="1"/>
</dbReference>
<evidence type="ECO:0000256" key="4">
    <source>
        <dbReference type="ARBA" id="ARBA00022842"/>
    </source>
</evidence>
<dbReference type="HAMAP" id="MF_01933">
    <property type="entry name" value="MenC_2"/>
    <property type="match status" value="1"/>
</dbReference>
<dbReference type="InterPro" id="IPR013342">
    <property type="entry name" value="Mandelate_racemase_C"/>
</dbReference>
<feature type="binding site" evidence="7">
    <location>
        <position position="239"/>
    </location>
    <ligand>
        <name>Mg(2+)</name>
        <dbReference type="ChEBI" id="CHEBI:18420"/>
    </ligand>
</feature>
<sequence>MNIKEIILRKLKMRLKHPFTTSFGTLQDRYIYLIEVVDENNLSGWGESVAGNYPLYSPETVETTRHMLEDVLIPILNEAPIYHPDEVNGRFKHIRGNNSAKSTIETAIWDLYAKQQNVTLAEALGGERKQIEVGISLGIQDNMDDLLTQVNDYVTEGYKRIKIKIKPGQDVEVMQKVRDQFPTIQLMADANSAYTLNDVEILAKLDHLNLMMIEQPLAHDDIIDHAELQAQIKTPICLDESIHSLEDVKKAVRLNSCKIINLKIGRVGGLTESKKIHDFCLKNNVPLWCGGMLEAGVGRAHNIAITSLAGFTLPGDTAASSRYWEEDIIDPEVTVNDGCIHIPDRPGIGYEVNREKVAKYTLEEKRISCLVQSVLMGNLYR</sequence>
<dbReference type="PANTHER" id="PTHR48073:SF5">
    <property type="entry name" value="O-SUCCINYLBENZOATE SYNTHASE"/>
    <property type="match status" value="1"/>
</dbReference>
<dbReference type="EMBL" id="WBOS01000006">
    <property type="protein sequence ID" value="KAB2334578.1"/>
    <property type="molecule type" value="Genomic_DNA"/>
</dbReference>
<dbReference type="InterPro" id="IPR010197">
    <property type="entry name" value="OSBS/NAAAR"/>
</dbReference>
<dbReference type="RefSeq" id="WP_151535654.1">
    <property type="nucleotide sequence ID" value="NZ_WBOS01000006.1"/>
</dbReference>
<accession>A0A6L3V3J0</accession>
<dbReference type="EC" id="4.2.1.113" evidence="6 7"/>
<evidence type="ECO:0000256" key="3">
    <source>
        <dbReference type="ARBA" id="ARBA00022723"/>
    </source>
</evidence>
<protein>
    <recommendedName>
        <fullName evidence="6 7">o-succinylbenzoate synthase</fullName>
        <shortName evidence="7">OSB synthase</shortName>
        <shortName evidence="7">OSBS</shortName>
        <ecNumber evidence="6 7">4.2.1.113</ecNumber>
    </recommendedName>
    <alternativeName>
        <fullName evidence="7">4-(2'-carboxyphenyl)-4-oxybutyric acid synthase</fullName>
    </alternativeName>
    <alternativeName>
        <fullName evidence="7">o-succinylbenzoic acid synthase</fullName>
    </alternativeName>
</protein>
<organism evidence="9 10">
    <name type="scientific">Cytobacillus depressus</name>
    <dbReference type="NCBI Taxonomy" id="1602942"/>
    <lineage>
        <taxon>Bacteria</taxon>
        <taxon>Bacillati</taxon>
        <taxon>Bacillota</taxon>
        <taxon>Bacilli</taxon>
        <taxon>Bacillales</taxon>
        <taxon>Bacillaceae</taxon>
        <taxon>Cytobacillus</taxon>
    </lineage>
</organism>
<name>A0A6L3V3J0_9BACI</name>